<dbReference type="EMBL" id="BGPR01002535">
    <property type="protein sequence ID" value="GBM75099.1"/>
    <property type="molecule type" value="Genomic_DNA"/>
</dbReference>
<comment type="caution">
    <text evidence="1">The sequence shown here is derived from an EMBL/GenBank/DDBJ whole genome shotgun (WGS) entry which is preliminary data.</text>
</comment>
<dbReference type="OrthoDB" id="10568309at2759"/>
<accession>A0A4Y2ICS8</accession>
<dbReference type="Proteomes" id="UP000499080">
    <property type="component" value="Unassembled WGS sequence"/>
</dbReference>
<reference evidence="1 2" key="1">
    <citation type="journal article" date="2019" name="Sci. Rep.">
        <title>Orb-weaving spider Araneus ventricosus genome elucidates the spidroin gene catalogue.</title>
        <authorList>
            <person name="Kono N."/>
            <person name="Nakamura H."/>
            <person name="Ohtoshi R."/>
            <person name="Moran D.A.P."/>
            <person name="Shinohara A."/>
            <person name="Yoshida Y."/>
            <person name="Fujiwara M."/>
            <person name="Mori M."/>
            <person name="Tomita M."/>
            <person name="Arakawa K."/>
        </authorList>
    </citation>
    <scope>NUCLEOTIDE SEQUENCE [LARGE SCALE GENOMIC DNA]</scope>
</reference>
<evidence type="ECO:0000313" key="2">
    <source>
        <dbReference type="Proteomes" id="UP000499080"/>
    </source>
</evidence>
<name>A0A4Y2ICS8_ARAVE</name>
<dbReference type="AlphaFoldDB" id="A0A4Y2ICS8"/>
<organism evidence="1 2">
    <name type="scientific">Araneus ventricosus</name>
    <name type="common">Orbweaver spider</name>
    <name type="synonym">Epeira ventricosa</name>
    <dbReference type="NCBI Taxonomy" id="182803"/>
    <lineage>
        <taxon>Eukaryota</taxon>
        <taxon>Metazoa</taxon>
        <taxon>Ecdysozoa</taxon>
        <taxon>Arthropoda</taxon>
        <taxon>Chelicerata</taxon>
        <taxon>Arachnida</taxon>
        <taxon>Araneae</taxon>
        <taxon>Araneomorphae</taxon>
        <taxon>Entelegynae</taxon>
        <taxon>Araneoidea</taxon>
        <taxon>Araneidae</taxon>
        <taxon>Araneus</taxon>
    </lineage>
</organism>
<keyword evidence="2" id="KW-1185">Reference proteome</keyword>
<evidence type="ECO:0000313" key="1">
    <source>
        <dbReference type="EMBL" id="GBM75099.1"/>
    </source>
</evidence>
<gene>
    <name evidence="1" type="ORF">AVEN_197456_1</name>
</gene>
<proteinExistence type="predicted"/>
<sequence length="125" mass="14442">MNNLECNDGATGKFTKLTARVQKGSTIPPKKKKYMKLKIDDENKRLCNDQIVLLERKRNSKTYLFARSISKIEDGNLCLALIWNITDDPLHLNKNMILADVEPVIQQQYDEYVNVVDSDKEKKIN</sequence>
<protein>
    <submittedName>
        <fullName evidence="1">Uncharacterized protein</fullName>
    </submittedName>
</protein>